<comment type="similarity">
    <text evidence="2 11">Belongs to the LpxB family.</text>
</comment>
<accession>A0ABW4KNK4</accession>
<comment type="function">
    <text evidence="1 11">Condensation of UDP-2,3-diacylglucosamine and 2,3-diacylglucosamine-1-phosphate to form lipid A disaccharide, a precursor of lipid A, a phosphorylated glycolipid that anchors the lipopolysaccharide to the outer membrane of the cell.</text>
</comment>
<evidence type="ECO:0000256" key="2">
    <source>
        <dbReference type="ARBA" id="ARBA00007868"/>
    </source>
</evidence>
<evidence type="ECO:0000256" key="1">
    <source>
        <dbReference type="ARBA" id="ARBA00002056"/>
    </source>
</evidence>
<dbReference type="EC" id="2.4.1.182" evidence="3 11"/>
<keyword evidence="7 11" id="KW-0328">Glycosyltransferase</keyword>
<sequence>MDTLPTTTPLQSRAPRFALVAGEASGDLLAGHLLAALRQRWPGLRSAGIGGAHMAAQGFDAWWPVEKLSVRGYLEVLPRLPELLRLRRQLGDRLLAERPDLFIGVDAPDFNFDLEARLKAGGLKTLHFVSPSFWAWRPEKLQKLQRAADHVLCLFPFEPELLQAAGIAATYVGHPLAQAIPMQTDPVAARAALGIDAQGPVVALLPGSRRAEVEHLGSRFFQAAALVQSAQPATQFIVPTVPYLLPQVRQLAAASGLGSAAHVVEGQSHAALAACDLTLIASGTATLEAALFHKPMVIAYAMPALSYHLMWRKRQLPWVGLPNILCAPNEWLHRPVGVSARAWADKPGAPFVVPELVQDAATPAALAAAVLGWLDAPETMAATTARFEQLHAELRRPTAQLATDAIQTLLDR</sequence>
<dbReference type="InterPro" id="IPR003835">
    <property type="entry name" value="Glyco_trans_19"/>
</dbReference>
<evidence type="ECO:0000313" key="13">
    <source>
        <dbReference type="Proteomes" id="UP001597304"/>
    </source>
</evidence>
<comment type="caution">
    <text evidence="12">The sequence shown here is derived from an EMBL/GenBank/DDBJ whole genome shotgun (WGS) entry which is preliminary data.</text>
</comment>
<evidence type="ECO:0000256" key="6">
    <source>
        <dbReference type="ARBA" id="ARBA00022556"/>
    </source>
</evidence>
<dbReference type="PANTHER" id="PTHR30372">
    <property type="entry name" value="LIPID-A-DISACCHARIDE SYNTHASE"/>
    <property type="match status" value="1"/>
</dbReference>
<organism evidence="12 13">
    <name type="scientific">Ottowia flava</name>
    <dbReference type="NCBI Taxonomy" id="2675430"/>
    <lineage>
        <taxon>Bacteria</taxon>
        <taxon>Pseudomonadati</taxon>
        <taxon>Pseudomonadota</taxon>
        <taxon>Betaproteobacteria</taxon>
        <taxon>Burkholderiales</taxon>
        <taxon>Comamonadaceae</taxon>
        <taxon>Ottowia</taxon>
    </lineage>
</organism>
<dbReference type="EMBL" id="JBHUEJ010000008">
    <property type="protein sequence ID" value="MFD1709595.1"/>
    <property type="molecule type" value="Genomic_DNA"/>
</dbReference>
<evidence type="ECO:0000256" key="8">
    <source>
        <dbReference type="ARBA" id="ARBA00022679"/>
    </source>
</evidence>
<comment type="catalytic activity">
    <reaction evidence="10 11">
        <text>a lipid X + a UDP-2-N,3-O-bis[(3R)-3-hydroxyacyl]-alpha-D-glucosamine = a lipid A disaccharide + UDP + H(+)</text>
        <dbReference type="Rhea" id="RHEA:67828"/>
        <dbReference type="ChEBI" id="CHEBI:15378"/>
        <dbReference type="ChEBI" id="CHEBI:58223"/>
        <dbReference type="ChEBI" id="CHEBI:137748"/>
        <dbReference type="ChEBI" id="CHEBI:176338"/>
        <dbReference type="ChEBI" id="CHEBI:176343"/>
        <dbReference type="EC" id="2.4.1.182"/>
    </reaction>
</comment>
<dbReference type="HAMAP" id="MF_00392">
    <property type="entry name" value="LpxB"/>
    <property type="match status" value="1"/>
</dbReference>
<keyword evidence="9 11" id="KW-0443">Lipid metabolism</keyword>
<dbReference type="SUPFAM" id="SSF53756">
    <property type="entry name" value="UDP-Glycosyltransferase/glycogen phosphorylase"/>
    <property type="match status" value="1"/>
</dbReference>
<evidence type="ECO:0000256" key="7">
    <source>
        <dbReference type="ARBA" id="ARBA00022676"/>
    </source>
</evidence>
<comment type="pathway">
    <text evidence="11">Bacterial outer membrane biogenesis; LPS lipid A biosynthesis.</text>
</comment>
<keyword evidence="13" id="KW-1185">Reference proteome</keyword>
<name>A0ABW4KNK4_9BURK</name>
<evidence type="ECO:0000256" key="3">
    <source>
        <dbReference type="ARBA" id="ARBA00012687"/>
    </source>
</evidence>
<evidence type="ECO:0000256" key="11">
    <source>
        <dbReference type="HAMAP-Rule" id="MF_00392"/>
    </source>
</evidence>
<dbReference type="RefSeq" id="WP_255507738.1">
    <property type="nucleotide sequence ID" value="NZ_JBHUEJ010000008.1"/>
</dbReference>
<evidence type="ECO:0000256" key="4">
    <source>
        <dbReference type="ARBA" id="ARBA00020902"/>
    </source>
</evidence>
<gene>
    <name evidence="11 12" type="primary">lpxB</name>
    <name evidence="12" type="ORF">ACFSF0_03180</name>
</gene>
<evidence type="ECO:0000256" key="5">
    <source>
        <dbReference type="ARBA" id="ARBA00022516"/>
    </source>
</evidence>
<reference evidence="13" key="1">
    <citation type="journal article" date="2019" name="Int. J. Syst. Evol. Microbiol.">
        <title>The Global Catalogue of Microorganisms (GCM) 10K type strain sequencing project: providing services to taxonomists for standard genome sequencing and annotation.</title>
        <authorList>
            <consortium name="The Broad Institute Genomics Platform"/>
            <consortium name="The Broad Institute Genome Sequencing Center for Infectious Disease"/>
            <person name="Wu L."/>
            <person name="Ma J."/>
        </authorList>
    </citation>
    <scope>NUCLEOTIDE SEQUENCE [LARGE SCALE GENOMIC DNA]</scope>
    <source>
        <strain evidence="13">LMG 29247</strain>
    </source>
</reference>
<keyword evidence="8 11" id="KW-0808">Transferase</keyword>
<keyword evidence="6 11" id="KW-0441">Lipid A biosynthesis</keyword>
<dbReference type="NCBIfam" id="TIGR00215">
    <property type="entry name" value="lpxB"/>
    <property type="match status" value="1"/>
</dbReference>
<dbReference type="GO" id="GO:0008915">
    <property type="term" value="F:lipid-A-disaccharide synthase activity"/>
    <property type="evidence" value="ECO:0007669"/>
    <property type="project" value="UniProtKB-EC"/>
</dbReference>
<evidence type="ECO:0000256" key="10">
    <source>
        <dbReference type="ARBA" id="ARBA00048975"/>
    </source>
</evidence>
<dbReference type="PANTHER" id="PTHR30372:SF4">
    <property type="entry name" value="LIPID-A-DISACCHARIDE SYNTHASE, MITOCHONDRIAL-RELATED"/>
    <property type="match status" value="1"/>
</dbReference>
<evidence type="ECO:0000256" key="9">
    <source>
        <dbReference type="ARBA" id="ARBA00023098"/>
    </source>
</evidence>
<keyword evidence="5 11" id="KW-0444">Lipid biosynthesis</keyword>
<proteinExistence type="inferred from homology"/>
<dbReference type="Pfam" id="PF02684">
    <property type="entry name" value="LpxB"/>
    <property type="match status" value="1"/>
</dbReference>
<dbReference type="Proteomes" id="UP001597304">
    <property type="component" value="Unassembled WGS sequence"/>
</dbReference>
<evidence type="ECO:0000313" key="12">
    <source>
        <dbReference type="EMBL" id="MFD1709595.1"/>
    </source>
</evidence>
<protein>
    <recommendedName>
        <fullName evidence="4 11">Lipid-A-disaccharide synthase</fullName>
        <ecNumber evidence="3 11">2.4.1.182</ecNumber>
    </recommendedName>
</protein>